<evidence type="ECO:0000313" key="1">
    <source>
        <dbReference type="EMBL" id="EEC20565.1"/>
    </source>
</evidence>
<evidence type="ECO:0000313" key="3">
    <source>
        <dbReference type="Proteomes" id="UP000001555"/>
    </source>
</evidence>
<reference evidence="1 3" key="1">
    <citation type="submission" date="2008-03" db="EMBL/GenBank/DDBJ databases">
        <title>Annotation of Ixodes scapularis.</title>
        <authorList>
            <consortium name="Ixodes scapularis Genome Project Consortium"/>
            <person name="Caler E."/>
            <person name="Hannick L.I."/>
            <person name="Bidwell S."/>
            <person name="Joardar V."/>
            <person name="Thiagarajan M."/>
            <person name="Amedeo P."/>
            <person name="Galinsky K.J."/>
            <person name="Schobel S."/>
            <person name="Inman J."/>
            <person name="Hostetler J."/>
            <person name="Miller J."/>
            <person name="Hammond M."/>
            <person name="Megy K."/>
            <person name="Lawson D."/>
            <person name="Kodira C."/>
            <person name="Sutton G."/>
            <person name="Meyer J."/>
            <person name="Hill C.A."/>
            <person name="Birren B."/>
            <person name="Nene V."/>
            <person name="Collins F."/>
            <person name="Alarcon-Chaidez F."/>
            <person name="Wikel S."/>
            <person name="Strausberg R."/>
        </authorList>
    </citation>
    <scope>NUCLEOTIDE SEQUENCE [LARGE SCALE GENOMIC DNA]</scope>
    <source>
        <strain evidence="3">Wikel</strain>
        <strain evidence="1">Wikel colony</strain>
    </source>
</reference>
<reference evidence="2" key="2">
    <citation type="submission" date="2020-05" db="UniProtKB">
        <authorList>
            <consortium name="EnsemblMetazoa"/>
        </authorList>
    </citation>
    <scope>IDENTIFICATION</scope>
    <source>
        <strain evidence="2">wikel</strain>
    </source>
</reference>
<evidence type="ECO:0000313" key="2">
    <source>
        <dbReference type="EnsemblMetazoa" id="ISCW015466-PA"/>
    </source>
</evidence>
<dbReference type="PaxDb" id="6945-B7QNZ3"/>
<keyword evidence="3" id="KW-1185">Reference proteome</keyword>
<name>B7QNZ3_IXOSC</name>
<dbReference type="EMBL" id="DS980749">
    <property type="protein sequence ID" value="EEC20565.1"/>
    <property type="molecule type" value="Genomic_DNA"/>
</dbReference>
<accession>B7QNZ3</accession>
<dbReference type="AlphaFoldDB" id="B7QNZ3"/>
<protein>
    <submittedName>
        <fullName evidence="1 2">Uncharacterized protein</fullName>
    </submittedName>
</protein>
<dbReference type="InParanoid" id="B7QNZ3"/>
<dbReference type="VEuPathDB" id="VectorBase:ISCI015466"/>
<gene>
    <name evidence="1" type="ORF">IscW_ISCW015466</name>
</gene>
<proteinExistence type="predicted"/>
<dbReference type="VEuPathDB" id="VectorBase:ISCW015466"/>
<dbReference type="EMBL" id="ABJB010796833">
    <property type="status" value="NOT_ANNOTATED_CDS"/>
    <property type="molecule type" value="Genomic_DNA"/>
</dbReference>
<dbReference type="HOGENOM" id="CLU_2796832_0_0_1"/>
<dbReference type="EnsemblMetazoa" id="ISCW015466-RA">
    <property type="protein sequence ID" value="ISCW015466-PA"/>
    <property type="gene ID" value="ISCW015466"/>
</dbReference>
<sequence>MAKQQQLTLAATVIFLVINTLGASFQNLQVLSLVSFSYMVHGFHLLCCGLLNKTFTQTVTGTLYVRFQ</sequence>
<dbReference type="Proteomes" id="UP000001555">
    <property type="component" value="Unassembled WGS sequence"/>
</dbReference>
<organism>
    <name type="scientific">Ixodes scapularis</name>
    <name type="common">Black-legged tick</name>
    <name type="synonym">Deer tick</name>
    <dbReference type="NCBI Taxonomy" id="6945"/>
    <lineage>
        <taxon>Eukaryota</taxon>
        <taxon>Metazoa</taxon>
        <taxon>Ecdysozoa</taxon>
        <taxon>Arthropoda</taxon>
        <taxon>Chelicerata</taxon>
        <taxon>Arachnida</taxon>
        <taxon>Acari</taxon>
        <taxon>Parasitiformes</taxon>
        <taxon>Ixodida</taxon>
        <taxon>Ixodoidea</taxon>
        <taxon>Ixodidae</taxon>
        <taxon>Ixodinae</taxon>
        <taxon>Ixodes</taxon>
    </lineage>
</organism>